<name>A0A151K1F6_9HYME</name>
<evidence type="ECO:0000313" key="2">
    <source>
        <dbReference type="Proteomes" id="UP000078541"/>
    </source>
</evidence>
<proteinExistence type="predicted"/>
<gene>
    <name evidence="1" type="ORF">ALC56_00288</name>
</gene>
<dbReference type="EMBL" id="KQ981178">
    <property type="protein sequence ID" value="KYN45282.1"/>
    <property type="molecule type" value="Genomic_DNA"/>
</dbReference>
<reference evidence="1 2" key="1">
    <citation type="submission" date="2016-03" db="EMBL/GenBank/DDBJ databases">
        <title>Trachymyrmex septentrionalis WGS genome.</title>
        <authorList>
            <person name="Nygaard S."/>
            <person name="Hu H."/>
            <person name="Boomsma J."/>
            <person name="Zhang G."/>
        </authorList>
    </citation>
    <scope>NUCLEOTIDE SEQUENCE [LARGE SCALE GENOMIC DNA]</scope>
    <source>
        <strain evidence="1">Tsep2-gDNA-1</strain>
        <tissue evidence="1">Whole body</tissue>
    </source>
</reference>
<dbReference type="AlphaFoldDB" id="A0A151K1F6"/>
<sequence length="57" mass="6547">MRIPGRLQHAIGGLTQPVANKHEPVTWQFVKPKSRHECETAYCKTCQLQRPSNHFCS</sequence>
<dbReference type="Proteomes" id="UP000078541">
    <property type="component" value="Unassembled WGS sequence"/>
</dbReference>
<organism evidence="1 2">
    <name type="scientific">Trachymyrmex septentrionalis</name>
    <dbReference type="NCBI Taxonomy" id="34720"/>
    <lineage>
        <taxon>Eukaryota</taxon>
        <taxon>Metazoa</taxon>
        <taxon>Ecdysozoa</taxon>
        <taxon>Arthropoda</taxon>
        <taxon>Hexapoda</taxon>
        <taxon>Insecta</taxon>
        <taxon>Pterygota</taxon>
        <taxon>Neoptera</taxon>
        <taxon>Endopterygota</taxon>
        <taxon>Hymenoptera</taxon>
        <taxon>Apocrita</taxon>
        <taxon>Aculeata</taxon>
        <taxon>Formicoidea</taxon>
        <taxon>Formicidae</taxon>
        <taxon>Myrmicinae</taxon>
        <taxon>Trachymyrmex</taxon>
    </lineage>
</organism>
<keyword evidence="2" id="KW-1185">Reference proteome</keyword>
<protein>
    <submittedName>
        <fullName evidence="1">Uncharacterized protein</fullName>
    </submittedName>
</protein>
<accession>A0A151K1F6</accession>
<evidence type="ECO:0000313" key="1">
    <source>
        <dbReference type="EMBL" id="KYN45282.1"/>
    </source>
</evidence>